<protein>
    <submittedName>
        <fullName evidence="1">Uncharacterized protein</fullName>
    </submittedName>
</protein>
<name>A0ABU5KQJ0_9BACL</name>
<gene>
    <name evidence="1" type="ORF">UFB30_14860</name>
</gene>
<evidence type="ECO:0000313" key="2">
    <source>
        <dbReference type="Proteomes" id="UP001292084"/>
    </source>
</evidence>
<keyword evidence="2" id="KW-1185">Reference proteome</keyword>
<proteinExistence type="predicted"/>
<accession>A0ABU5KQJ0</accession>
<reference evidence="1 2" key="1">
    <citation type="submission" date="2023-12" db="EMBL/GenBank/DDBJ databases">
        <title>Jeotgalibacillus haloalkaliphilus sp. nov., a novel salt-tolerant bacteria, isolated from the estuary of the Fenhe River into the Yellow River.</title>
        <authorList>
            <person name="Li Y."/>
        </authorList>
    </citation>
    <scope>NUCLEOTIDE SEQUENCE [LARGE SCALE GENOMIC DNA]</scope>
    <source>
        <strain evidence="1 2">HH7-29</strain>
    </source>
</reference>
<sequence>MYIIIAILIAIVGLLFLLNRLMGYKKGNIIIDFDERYYKFSEHVEAIRNKLEDDGRDVDYMGNGKFRIDGRDYLFIERNVSMGGVPMQRTILKLDE</sequence>
<dbReference type="RefSeq" id="WP_322422472.1">
    <property type="nucleotide sequence ID" value="NZ_JAXQNN010000006.1"/>
</dbReference>
<dbReference type="Proteomes" id="UP001292084">
    <property type="component" value="Unassembled WGS sequence"/>
</dbReference>
<dbReference type="EMBL" id="JAXQNN010000006">
    <property type="protein sequence ID" value="MDZ5713514.1"/>
    <property type="molecule type" value="Genomic_DNA"/>
</dbReference>
<comment type="caution">
    <text evidence="1">The sequence shown here is derived from an EMBL/GenBank/DDBJ whole genome shotgun (WGS) entry which is preliminary data.</text>
</comment>
<evidence type="ECO:0000313" key="1">
    <source>
        <dbReference type="EMBL" id="MDZ5713514.1"/>
    </source>
</evidence>
<organism evidence="1 2">
    <name type="scientific">Jeotgalibacillus haloalkalitolerans</name>
    <dbReference type="NCBI Taxonomy" id="3104292"/>
    <lineage>
        <taxon>Bacteria</taxon>
        <taxon>Bacillati</taxon>
        <taxon>Bacillota</taxon>
        <taxon>Bacilli</taxon>
        <taxon>Bacillales</taxon>
        <taxon>Caryophanaceae</taxon>
        <taxon>Jeotgalibacillus</taxon>
    </lineage>
</organism>